<dbReference type="SMART" id="SM00278">
    <property type="entry name" value="HhH1"/>
    <property type="match status" value="2"/>
</dbReference>
<sequence>MDPLQRRFASGPRRRLVAVVAVAGGAVVLAIAVALASAGAAGSETSVPAVAVERPPAPEPTPLLVHVSGAVRRPGLVSLPPGSRTIDAVAAAGGPAAGADQGAVNLAAPVVDGQQVVVPVRGAAPRTASGPGGAAAGAGAGTVALNSATAEQLETLPRIGPALAQRIVAYRTAHGPFRSVDELGEVGGIGPKTLAGLRDAVTL</sequence>
<dbReference type="InterPro" id="IPR010994">
    <property type="entry name" value="RuvA_2-like"/>
</dbReference>
<gene>
    <name evidence="2" type="ORF">ACFSBI_11590</name>
</gene>
<dbReference type="Gene3D" id="3.10.560.10">
    <property type="entry name" value="Outer membrane lipoprotein wza domain like"/>
    <property type="match status" value="1"/>
</dbReference>
<dbReference type="Gene3D" id="1.10.150.320">
    <property type="entry name" value="Photosystem II 12 kDa extrinsic protein"/>
    <property type="match status" value="1"/>
</dbReference>
<keyword evidence="3" id="KW-1185">Reference proteome</keyword>
<dbReference type="InterPro" id="IPR051675">
    <property type="entry name" value="Endo/Exo/Phosphatase_dom_1"/>
</dbReference>
<evidence type="ECO:0000313" key="2">
    <source>
        <dbReference type="EMBL" id="MFD1722193.1"/>
    </source>
</evidence>
<dbReference type="InterPro" id="IPR003583">
    <property type="entry name" value="Hlx-hairpin-Hlx_DNA-bd_motif"/>
</dbReference>
<dbReference type="EMBL" id="JBHUEA010000017">
    <property type="protein sequence ID" value="MFD1722193.1"/>
    <property type="molecule type" value="Genomic_DNA"/>
</dbReference>
<protein>
    <submittedName>
        <fullName evidence="2">ComEA family DNA-binding protein</fullName>
    </submittedName>
</protein>
<feature type="domain" description="Helix-hairpin-helix DNA-binding motif class 1" evidence="1">
    <location>
        <begin position="181"/>
        <end position="200"/>
    </location>
</feature>
<name>A0ABW4LF97_9MICO</name>
<dbReference type="Pfam" id="PF12836">
    <property type="entry name" value="HHH_3"/>
    <property type="match status" value="1"/>
</dbReference>
<evidence type="ECO:0000259" key="1">
    <source>
        <dbReference type="SMART" id="SM00278"/>
    </source>
</evidence>
<dbReference type="SUPFAM" id="SSF47781">
    <property type="entry name" value="RuvA domain 2-like"/>
    <property type="match status" value="1"/>
</dbReference>
<evidence type="ECO:0000313" key="3">
    <source>
        <dbReference type="Proteomes" id="UP001597347"/>
    </source>
</evidence>
<dbReference type="InterPro" id="IPR019554">
    <property type="entry name" value="Soluble_ligand-bd"/>
</dbReference>
<dbReference type="Proteomes" id="UP001597347">
    <property type="component" value="Unassembled WGS sequence"/>
</dbReference>
<comment type="caution">
    <text evidence="2">The sequence shown here is derived from an EMBL/GenBank/DDBJ whole genome shotgun (WGS) entry which is preliminary data.</text>
</comment>
<reference evidence="3" key="1">
    <citation type="journal article" date="2019" name="Int. J. Syst. Evol. Microbiol.">
        <title>The Global Catalogue of Microorganisms (GCM) 10K type strain sequencing project: providing services to taxonomists for standard genome sequencing and annotation.</title>
        <authorList>
            <consortium name="The Broad Institute Genomics Platform"/>
            <consortium name="The Broad Institute Genome Sequencing Center for Infectious Disease"/>
            <person name="Wu L."/>
            <person name="Ma J."/>
        </authorList>
    </citation>
    <scope>NUCLEOTIDE SEQUENCE [LARGE SCALE GENOMIC DNA]</scope>
    <source>
        <strain evidence="3">CGMCC 1.12471</strain>
    </source>
</reference>
<dbReference type="RefSeq" id="WP_377935076.1">
    <property type="nucleotide sequence ID" value="NZ_JBHUEA010000017.1"/>
</dbReference>
<dbReference type="GO" id="GO:0003677">
    <property type="term" value="F:DNA binding"/>
    <property type="evidence" value="ECO:0007669"/>
    <property type="project" value="UniProtKB-KW"/>
</dbReference>
<keyword evidence="2" id="KW-0238">DNA-binding</keyword>
<proteinExistence type="predicted"/>
<feature type="domain" description="Helix-hairpin-helix DNA-binding motif class 1" evidence="1">
    <location>
        <begin position="151"/>
        <end position="170"/>
    </location>
</feature>
<organism evidence="2 3">
    <name type="scientific">Amnibacterium endophyticum</name>
    <dbReference type="NCBI Taxonomy" id="2109337"/>
    <lineage>
        <taxon>Bacteria</taxon>
        <taxon>Bacillati</taxon>
        <taxon>Actinomycetota</taxon>
        <taxon>Actinomycetes</taxon>
        <taxon>Micrococcales</taxon>
        <taxon>Microbacteriaceae</taxon>
        <taxon>Amnibacterium</taxon>
    </lineage>
</organism>
<dbReference type="PANTHER" id="PTHR21180">
    <property type="entry name" value="ENDONUCLEASE/EXONUCLEASE/PHOSPHATASE FAMILY DOMAIN-CONTAINING PROTEIN 1"/>
    <property type="match status" value="1"/>
</dbReference>
<dbReference type="Pfam" id="PF10531">
    <property type="entry name" value="SLBB"/>
    <property type="match status" value="1"/>
</dbReference>
<dbReference type="PANTHER" id="PTHR21180:SF32">
    <property type="entry name" value="ENDONUCLEASE_EXONUCLEASE_PHOSPHATASE FAMILY DOMAIN-CONTAINING PROTEIN 1"/>
    <property type="match status" value="1"/>
</dbReference>
<accession>A0ABW4LF97</accession>